<dbReference type="Proteomes" id="UP000219565">
    <property type="component" value="Unassembled WGS sequence"/>
</dbReference>
<dbReference type="RefSeq" id="WP_097245587.1">
    <property type="nucleotide sequence ID" value="NZ_JAMTCW010000007.1"/>
</dbReference>
<gene>
    <name evidence="2" type="ORF">SAMN04244553_3229</name>
</gene>
<keyword evidence="3" id="KW-1185">Reference proteome</keyword>
<reference evidence="2 3" key="1">
    <citation type="submission" date="2017-09" db="EMBL/GenBank/DDBJ databases">
        <authorList>
            <person name="Ehlers B."/>
            <person name="Leendertz F.H."/>
        </authorList>
    </citation>
    <scope>NUCLEOTIDE SEQUENCE [LARGE SCALE GENOMIC DNA]</scope>
    <source>
        <strain evidence="2 3">DSM 45537</strain>
    </source>
</reference>
<dbReference type="AlphaFoldDB" id="A0A285LC82"/>
<evidence type="ECO:0000313" key="2">
    <source>
        <dbReference type="EMBL" id="SNY81627.1"/>
    </source>
</evidence>
<accession>A0A285LC82</accession>
<dbReference type="STRING" id="1379680.GCA_001612615_04909"/>
<dbReference type="InterPro" id="IPR045596">
    <property type="entry name" value="DUF6459"/>
</dbReference>
<dbReference type="Pfam" id="PF20060">
    <property type="entry name" value="DUF6459"/>
    <property type="match status" value="1"/>
</dbReference>
<evidence type="ECO:0000256" key="1">
    <source>
        <dbReference type="SAM" id="MobiDB-lite"/>
    </source>
</evidence>
<evidence type="ECO:0000313" key="3">
    <source>
        <dbReference type="Proteomes" id="UP000219565"/>
    </source>
</evidence>
<dbReference type="EMBL" id="OBEG01000003">
    <property type="protein sequence ID" value="SNY81627.1"/>
    <property type="molecule type" value="Genomic_DNA"/>
</dbReference>
<feature type="region of interest" description="Disordered" evidence="1">
    <location>
        <begin position="1"/>
        <end position="43"/>
    </location>
</feature>
<dbReference type="OrthoDB" id="4775331at2"/>
<sequence>MSDERKALSPAPHNEPPLRGFHAPPRSQPCRMRPRGDATAGAGVQRVVRESHAAAEQEELIASSRKFAERSLRLTLEVLDQRRPLGQLASVAEPAVVSAIRTLIAGDLTPGRGLGVAVLARVAVTPVDPRSAEVFAGYDRGARRFAMAGRIVHTRTSGWRWTALRIR</sequence>
<protein>
    <submittedName>
        <fullName evidence="2">Uncharacterized protein</fullName>
    </submittedName>
</protein>
<proteinExistence type="predicted"/>
<organism evidence="2 3">
    <name type="scientific">Nocardia amikacinitolerans</name>
    <dbReference type="NCBI Taxonomy" id="756689"/>
    <lineage>
        <taxon>Bacteria</taxon>
        <taxon>Bacillati</taxon>
        <taxon>Actinomycetota</taxon>
        <taxon>Actinomycetes</taxon>
        <taxon>Mycobacteriales</taxon>
        <taxon>Nocardiaceae</taxon>
        <taxon>Nocardia</taxon>
    </lineage>
</organism>
<name>A0A285LC82_9NOCA</name>